<reference evidence="1 2" key="1">
    <citation type="submission" date="2019-12" db="EMBL/GenBank/DDBJ databases">
        <title>Comparative genomics gives insights into the taxonomy of the Azoarcus-Aromatoleum group and reveals separate origins of nif in the plant-associated Azoarcus and non-plant-associated Aromatoleum sub-groups.</title>
        <authorList>
            <person name="Lafos M."/>
            <person name="Maluk M."/>
            <person name="Batista M."/>
            <person name="Junghare M."/>
            <person name="Carmona M."/>
            <person name="Faoro H."/>
            <person name="Cruz L.M."/>
            <person name="Battistoni F."/>
            <person name="De Souza E."/>
            <person name="Pedrosa F."/>
            <person name="Chen W.-M."/>
            <person name="Poole P.S."/>
            <person name="Dixon R.A."/>
            <person name="James E.K."/>
        </authorList>
    </citation>
    <scope>NUCLEOTIDE SEQUENCE [LARGE SCALE GENOMIC DNA]</scope>
    <source>
        <strain evidence="1 2">T</strain>
    </source>
</reference>
<dbReference type="EMBL" id="WTVS01000026">
    <property type="protein sequence ID" value="NMF98411.1"/>
    <property type="molecule type" value="Genomic_DNA"/>
</dbReference>
<organism evidence="1 2">
    <name type="scientific">Aromatoleum toluolicum</name>
    <dbReference type="NCBI Taxonomy" id="90060"/>
    <lineage>
        <taxon>Bacteria</taxon>
        <taxon>Pseudomonadati</taxon>
        <taxon>Pseudomonadota</taxon>
        <taxon>Betaproteobacteria</taxon>
        <taxon>Rhodocyclales</taxon>
        <taxon>Rhodocyclaceae</taxon>
        <taxon>Aromatoleum</taxon>
    </lineage>
</organism>
<keyword evidence="2" id="KW-1185">Reference proteome</keyword>
<dbReference type="Proteomes" id="UP000634522">
    <property type="component" value="Unassembled WGS sequence"/>
</dbReference>
<gene>
    <name evidence="1" type="ORF">GPA27_13550</name>
</gene>
<dbReference type="RefSeq" id="WP_169141162.1">
    <property type="nucleotide sequence ID" value="NZ_WTVS01000026.1"/>
</dbReference>
<evidence type="ECO:0000313" key="1">
    <source>
        <dbReference type="EMBL" id="NMF98411.1"/>
    </source>
</evidence>
<comment type="caution">
    <text evidence="1">The sequence shown here is derived from an EMBL/GenBank/DDBJ whole genome shotgun (WGS) entry which is preliminary data.</text>
</comment>
<sequence>MTAEIVVLAEYRARASLRLTFDPLVLWRAWFSFWMGSMAPNRRAARAGSGVVRALVAR</sequence>
<proteinExistence type="predicted"/>
<evidence type="ECO:0000313" key="2">
    <source>
        <dbReference type="Proteomes" id="UP000634522"/>
    </source>
</evidence>
<name>A0ABX1NGI1_9RHOO</name>
<accession>A0ABX1NGI1</accession>
<protein>
    <submittedName>
        <fullName evidence="1">Uncharacterized protein</fullName>
    </submittedName>
</protein>